<evidence type="ECO:0000313" key="1">
    <source>
        <dbReference type="EMBL" id="GAF86629.1"/>
    </source>
</evidence>
<name>X0T084_9ZZZZ</name>
<protein>
    <submittedName>
        <fullName evidence="1">Uncharacterized protein</fullName>
    </submittedName>
</protein>
<organism evidence="1">
    <name type="scientific">marine sediment metagenome</name>
    <dbReference type="NCBI Taxonomy" id="412755"/>
    <lineage>
        <taxon>unclassified sequences</taxon>
        <taxon>metagenomes</taxon>
        <taxon>ecological metagenomes</taxon>
    </lineage>
</organism>
<dbReference type="AlphaFoldDB" id="X0T084"/>
<proteinExistence type="predicted"/>
<gene>
    <name evidence="1" type="ORF">S01H1_26909</name>
</gene>
<accession>X0T084</accession>
<reference evidence="1" key="1">
    <citation type="journal article" date="2014" name="Front. Microbiol.">
        <title>High frequency of phylogenetically diverse reductive dehalogenase-homologous genes in deep subseafloor sedimentary metagenomes.</title>
        <authorList>
            <person name="Kawai M."/>
            <person name="Futagami T."/>
            <person name="Toyoda A."/>
            <person name="Takaki Y."/>
            <person name="Nishi S."/>
            <person name="Hori S."/>
            <person name="Arai W."/>
            <person name="Tsubouchi T."/>
            <person name="Morono Y."/>
            <person name="Uchiyama I."/>
            <person name="Ito T."/>
            <person name="Fujiyama A."/>
            <person name="Inagaki F."/>
            <person name="Takami H."/>
        </authorList>
    </citation>
    <scope>NUCLEOTIDE SEQUENCE</scope>
    <source>
        <strain evidence="1">Expedition CK06-06</strain>
    </source>
</reference>
<comment type="caution">
    <text evidence="1">The sequence shown here is derived from an EMBL/GenBank/DDBJ whole genome shotgun (WGS) entry which is preliminary data.</text>
</comment>
<sequence>MIALRVNKIQAGPFEGPDKEMDQFEMTEISGTIGLRKGQSILFDNTRSKIRRGYIAF</sequence>
<dbReference type="EMBL" id="BARS01016344">
    <property type="protein sequence ID" value="GAF86629.1"/>
    <property type="molecule type" value="Genomic_DNA"/>
</dbReference>